<comment type="similarity">
    <text evidence="1">Belongs to the peptidase U62 family.</text>
</comment>
<organism evidence="8 9">
    <name type="scientific">Gemmatimonas phototrophica</name>
    <dbReference type="NCBI Taxonomy" id="1379270"/>
    <lineage>
        <taxon>Bacteria</taxon>
        <taxon>Pseudomonadati</taxon>
        <taxon>Gemmatimonadota</taxon>
        <taxon>Gemmatimonadia</taxon>
        <taxon>Gemmatimonadales</taxon>
        <taxon>Gemmatimonadaceae</taxon>
        <taxon>Gemmatimonas</taxon>
    </lineage>
</organism>
<evidence type="ECO:0000259" key="5">
    <source>
        <dbReference type="Pfam" id="PF01523"/>
    </source>
</evidence>
<gene>
    <name evidence="8" type="ORF">GEMMAAP_02720</name>
</gene>
<dbReference type="SUPFAM" id="SSF111283">
    <property type="entry name" value="Putative modulator of DNA gyrase, PmbA/TldD"/>
    <property type="match status" value="1"/>
</dbReference>
<proteinExistence type="inferred from homology"/>
<dbReference type="AlphaFoldDB" id="A0A143BG92"/>
<feature type="domain" description="Metalloprotease TldD/E central" evidence="7">
    <location>
        <begin position="162"/>
        <end position="271"/>
    </location>
</feature>
<feature type="domain" description="Metalloprotease TldD/E C-terminal" evidence="6">
    <location>
        <begin position="280"/>
        <end position="499"/>
    </location>
</feature>
<dbReference type="InterPro" id="IPR036059">
    <property type="entry name" value="TldD/PmbA_sf"/>
</dbReference>
<dbReference type="GO" id="GO:0005829">
    <property type="term" value="C:cytosol"/>
    <property type="evidence" value="ECO:0007669"/>
    <property type="project" value="TreeGrafter"/>
</dbReference>
<evidence type="ECO:0000256" key="4">
    <source>
        <dbReference type="ARBA" id="ARBA00023049"/>
    </source>
</evidence>
<dbReference type="STRING" id="1379270.GEMMAAP_02720"/>
<dbReference type="EMBL" id="CP011454">
    <property type="protein sequence ID" value="AMW04046.1"/>
    <property type="molecule type" value="Genomic_DNA"/>
</dbReference>
<keyword evidence="4" id="KW-0482">Metalloprotease</keyword>
<dbReference type="RefSeq" id="WP_043580184.1">
    <property type="nucleotide sequence ID" value="NZ_CP011454.1"/>
</dbReference>
<keyword evidence="9" id="KW-1185">Reference proteome</keyword>
<dbReference type="PROSITE" id="PS51318">
    <property type="entry name" value="TAT"/>
    <property type="match status" value="1"/>
</dbReference>
<dbReference type="Pfam" id="PF19289">
    <property type="entry name" value="PmbA_TldD_3rd"/>
    <property type="match status" value="1"/>
</dbReference>
<dbReference type="Pfam" id="PF19290">
    <property type="entry name" value="PmbA_TldD_2nd"/>
    <property type="match status" value="1"/>
</dbReference>
<dbReference type="GO" id="GO:0008237">
    <property type="term" value="F:metallopeptidase activity"/>
    <property type="evidence" value="ECO:0007669"/>
    <property type="project" value="UniProtKB-KW"/>
</dbReference>
<evidence type="ECO:0000259" key="6">
    <source>
        <dbReference type="Pfam" id="PF19289"/>
    </source>
</evidence>
<dbReference type="FunFam" id="3.30.2290.10:FF:000003">
    <property type="entry name" value="Zinc-dependent protease, TldD/PmbA family"/>
    <property type="match status" value="1"/>
</dbReference>
<dbReference type="InterPro" id="IPR006311">
    <property type="entry name" value="TAT_signal"/>
</dbReference>
<protein>
    <recommendedName>
        <fullName evidence="10">TldD protein</fullName>
    </recommendedName>
</protein>
<evidence type="ECO:0000259" key="7">
    <source>
        <dbReference type="Pfam" id="PF19290"/>
    </source>
</evidence>
<evidence type="ECO:0000256" key="2">
    <source>
        <dbReference type="ARBA" id="ARBA00022670"/>
    </source>
</evidence>
<dbReference type="InterPro" id="IPR019546">
    <property type="entry name" value="TAT_signal_bac_arc"/>
</dbReference>
<dbReference type="NCBIfam" id="TIGR01409">
    <property type="entry name" value="TAT_signal_seq"/>
    <property type="match status" value="1"/>
</dbReference>
<dbReference type="OrthoDB" id="9803213at2"/>
<dbReference type="InterPro" id="IPR045569">
    <property type="entry name" value="Metalloprtase-TldD/E_C"/>
</dbReference>
<keyword evidence="3" id="KW-0378">Hydrolase</keyword>
<dbReference type="Proteomes" id="UP000076404">
    <property type="component" value="Chromosome"/>
</dbReference>
<dbReference type="InterPro" id="IPR051463">
    <property type="entry name" value="Peptidase_U62_metallo"/>
</dbReference>
<keyword evidence="2" id="KW-0645">Protease</keyword>
<evidence type="ECO:0000313" key="8">
    <source>
        <dbReference type="EMBL" id="AMW04046.1"/>
    </source>
</evidence>
<dbReference type="PANTHER" id="PTHR30624">
    <property type="entry name" value="UNCHARACTERIZED PROTEIN TLDD AND PMBA"/>
    <property type="match status" value="1"/>
</dbReference>
<reference evidence="8 9" key="1">
    <citation type="journal article" date="2014" name="Proc. Natl. Acad. Sci. U.S.A.">
        <title>Functional type 2 photosynthetic reaction centers found in the rare bacterial phylum Gemmatimonadetes.</title>
        <authorList>
            <person name="Zeng Y."/>
            <person name="Feng F."/>
            <person name="Medova H."/>
            <person name="Dean J."/>
            <person name="Koblizek M."/>
        </authorList>
    </citation>
    <scope>NUCLEOTIDE SEQUENCE [LARGE SCALE GENOMIC DNA]</scope>
    <source>
        <strain evidence="8 9">AP64</strain>
    </source>
</reference>
<accession>A0A143BG92</accession>
<evidence type="ECO:0008006" key="10">
    <source>
        <dbReference type="Google" id="ProtNLM"/>
    </source>
</evidence>
<evidence type="ECO:0000256" key="1">
    <source>
        <dbReference type="ARBA" id="ARBA00005836"/>
    </source>
</evidence>
<evidence type="ECO:0000256" key="3">
    <source>
        <dbReference type="ARBA" id="ARBA00022801"/>
    </source>
</evidence>
<dbReference type="Gene3D" id="3.30.2290.10">
    <property type="entry name" value="PmbA/TldD superfamily"/>
    <property type="match status" value="1"/>
</dbReference>
<reference evidence="8 9" key="2">
    <citation type="journal article" date="2016" name="Environ. Microbiol. Rep.">
        <title>Metagenomic evidence for the presence of phototrophic Gemmatimonadetes bacteria in diverse environments.</title>
        <authorList>
            <person name="Zeng Y."/>
            <person name="Baumbach J."/>
            <person name="Barbosa E.G."/>
            <person name="Azevedo V."/>
            <person name="Zhang C."/>
            <person name="Koblizek M."/>
        </authorList>
    </citation>
    <scope>NUCLEOTIDE SEQUENCE [LARGE SCALE GENOMIC DNA]</scope>
    <source>
        <strain evidence="8 9">AP64</strain>
    </source>
</reference>
<dbReference type="Pfam" id="PF01523">
    <property type="entry name" value="PmbA_TldD_1st"/>
    <property type="match status" value="1"/>
</dbReference>
<dbReference type="KEGG" id="gph:GEMMAAP_02720"/>
<dbReference type="eggNOG" id="COG0312">
    <property type="taxonomic scope" value="Bacteria"/>
</dbReference>
<feature type="domain" description="Metalloprotease TldD/E N-terminal" evidence="5">
    <location>
        <begin position="67"/>
        <end position="131"/>
    </location>
</feature>
<dbReference type="GO" id="GO:0006508">
    <property type="term" value="P:proteolysis"/>
    <property type="evidence" value="ECO:0007669"/>
    <property type="project" value="UniProtKB-KW"/>
</dbReference>
<dbReference type="InterPro" id="IPR045570">
    <property type="entry name" value="Metalloprtase-TldD/E_cen_dom"/>
</dbReference>
<dbReference type="PANTHER" id="PTHR30624:SF10">
    <property type="entry name" value="CONSERVED PROTEIN"/>
    <property type="match status" value="1"/>
</dbReference>
<sequence length="543" mass="58899">MSRSRRDFLKTGATVAAGTLVATSPLMAESSRLVIPSADLPHADDPVIKALMQVALDTAKSGGASYADVRVAARRQQNVNTRDRIVQGVSDTDTFGLGVRTLVDGAWGFAATSRLDKDSVANAAKAAVGQARANRASQLRPVQLAPTPGNQVGEWKSPIKTDPFTVPITDKVAYLLAANEAALKVKGIRNVNSSMFFLREEKTLMTSDGSYIVQTIYRTSPSMTVTAVSPDFRDFQSVQGNEIAPMGLGYEHVVDSKLAEHAPRWAELAVQKLSAKPVEPGRYDLLLHPSNLWLTVHEVIAHPTELDRALGFEANYAGTSFIAPPKDVLGKLRIGTDLLNIVGDREQPGSLGAIGWDDEAVKPVKFDIIKDGVFVDYQTTREQATMMSDYYQSQGKPVRSYGCSYAQSWADVQFQRMPNVSMVPGKNDDTWESMIAKMDKGIAIVGDGSFSIDQQRYNGQFAGQVFYEVKGGKIVGQLKDVAYQFRTPEFWKSLKAIGGPKSYHLGGAFGDAKGQPGQSNSVSHGCVPSLFQQVNIINTGRTA</sequence>
<dbReference type="InterPro" id="IPR035068">
    <property type="entry name" value="TldD/PmbA_N"/>
</dbReference>
<dbReference type="InterPro" id="IPR002510">
    <property type="entry name" value="Metalloprtase-TldD/E_N"/>
</dbReference>
<name>A0A143BG92_9BACT</name>
<evidence type="ECO:0000313" key="9">
    <source>
        <dbReference type="Proteomes" id="UP000076404"/>
    </source>
</evidence>